<proteinExistence type="predicted"/>
<comment type="caution">
    <text evidence="1">The sequence shown here is derived from an EMBL/GenBank/DDBJ whole genome shotgun (WGS) entry which is preliminary data.</text>
</comment>
<evidence type="ECO:0000313" key="2">
    <source>
        <dbReference type="Proteomes" id="UP001168821"/>
    </source>
</evidence>
<sequence length="124" mass="14434">MRLRVDVWWLEFARFRARFNIHHQGNYWGWSECSYEIHLSAGCISRRTISGSRKNKECRKHFTSLANFWMADMGGCDKAKFPRVTQKLGAGMMAAQNGRMDKNSSRGSECSRKLWGVEIRRGKI</sequence>
<dbReference type="EMBL" id="JALNTZ010000001">
    <property type="protein sequence ID" value="KAJ3664691.1"/>
    <property type="molecule type" value="Genomic_DNA"/>
</dbReference>
<keyword evidence="2" id="KW-1185">Reference proteome</keyword>
<reference evidence="1" key="1">
    <citation type="journal article" date="2023" name="G3 (Bethesda)">
        <title>Whole genome assemblies of Zophobas morio and Tenebrio molitor.</title>
        <authorList>
            <person name="Kaur S."/>
            <person name="Stinson S.A."/>
            <person name="diCenzo G.C."/>
        </authorList>
    </citation>
    <scope>NUCLEOTIDE SEQUENCE</scope>
    <source>
        <strain evidence="1">QUZm001</strain>
    </source>
</reference>
<accession>A0AA38J289</accession>
<protein>
    <submittedName>
        <fullName evidence="1">Uncharacterized protein</fullName>
    </submittedName>
</protein>
<name>A0AA38J289_9CUCU</name>
<dbReference type="AlphaFoldDB" id="A0AA38J289"/>
<gene>
    <name evidence="1" type="ORF">Zmor_000241</name>
</gene>
<evidence type="ECO:0000313" key="1">
    <source>
        <dbReference type="EMBL" id="KAJ3664691.1"/>
    </source>
</evidence>
<organism evidence="1 2">
    <name type="scientific">Zophobas morio</name>
    <dbReference type="NCBI Taxonomy" id="2755281"/>
    <lineage>
        <taxon>Eukaryota</taxon>
        <taxon>Metazoa</taxon>
        <taxon>Ecdysozoa</taxon>
        <taxon>Arthropoda</taxon>
        <taxon>Hexapoda</taxon>
        <taxon>Insecta</taxon>
        <taxon>Pterygota</taxon>
        <taxon>Neoptera</taxon>
        <taxon>Endopterygota</taxon>
        <taxon>Coleoptera</taxon>
        <taxon>Polyphaga</taxon>
        <taxon>Cucujiformia</taxon>
        <taxon>Tenebrionidae</taxon>
        <taxon>Zophobas</taxon>
    </lineage>
</organism>
<dbReference type="Proteomes" id="UP001168821">
    <property type="component" value="Unassembled WGS sequence"/>
</dbReference>